<keyword evidence="3" id="KW-0460">Magnesium</keyword>
<keyword evidence="5" id="KW-0807">Transducer</keyword>
<sequence length="633" mass="72121">MARPDATDMSDEKGVVALISAIGTLRDRLRKDIDGLRQIHNRWRDGNASAMNLIAQLTALKSNLGNIQDWLNCAVQDLHPQLLSDLDLLTHSCEVLVRHADCLNERLKYPDHGAVDCAAKMKYKLASRTMDRLQTVAQRQSDAVTLLLAACNCTAQAQRKILLHKSRQIRKEDAANLRTLSQSSRWNGSCITGLTQLSRFIQWLRTVLRMNSSRSDLEGAISPSDEEYEQYAAADRSEAIDRALQRAADSLQHETKLVLLGGVNSGKDLIMHQLKVLYAEGYYSAEERMKYRCQVYQVVYALIHSITLLLKDTGVILPAELNPDFAILLNELDAGTENLTPEVVKAITRIWSCSEFARIYVKNFEIEFPQYAPYFAQEIPRIAEEDYIPIEADIIRLNQSMRGIKELRFNWDELDVHLFNIKGYVPQHFRERWFHQLEGATSLIYAVDMSLYDKPNSQRAGESLLLNELAAFESWVNEPVFAESSIILILNNFNRFMGKIPYSPLEKVFPDYVSNESDPESSARQYILRRFKNMNHQGLPIYSFWVDLDSSDNKQLYEALKITIAQIQQRKGITERSYDGTTATESSVPSNKSLPHILRPSRSRSLSKLKLKNDRPRVFDPMPGESSKGSSPR</sequence>
<accession>A0A6S6VU82</accession>
<dbReference type="GO" id="GO:0001664">
    <property type="term" value="F:G protein-coupled receptor binding"/>
    <property type="evidence" value="ECO:0007669"/>
    <property type="project" value="TreeGrafter"/>
</dbReference>
<dbReference type="AlphaFoldDB" id="A0A6S6VU82"/>
<evidence type="ECO:0000313" key="7">
    <source>
        <dbReference type="EMBL" id="CAE6995689.1"/>
    </source>
</evidence>
<keyword evidence="1" id="KW-0479">Metal-binding</keyword>
<dbReference type="GO" id="GO:0007189">
    <property type="term" value="P:adenylate cyclase-activating G protein-coupled receptor signaling pathway"/>
    <property type="evidence" value="ECO:0007669"/>
    <property type="project" value="TreeGrafter"/>
</dbReference>
<evidence type="ECO:0000256" key="3">
    <source>
        <dbReference type="ARBA" id="ARBA00022842"/>
    </source>
</evidence>
<dbReference type="FunFam" id="3.40.50.300:FF:000692">
    <property type="entry name" value="Guanine nucleotide-binding protein subunit alpha"/>
    <property type="match status" value="1"/>
</dbReference>
<dbReference type="GO" id="GO:0046872">
    <property type="term" value="F:metal ion binding"/>
    <property type="evidence" value="ECO:0007669"/>
    <property type="project" value="UniProtKB-KW"/>
</dbReference>
<evidence type="ECO:0000256" key="4">
    <source>
        <dbReference type="ARBA" id="ARBA00023134"/>
    </source>
</evidence>
<dbReference type="EMBL" id="HG992977">
    <property type="protein sequence ID" value="CAE6995689.1"/>
    <property type="molecule type" value="Genomic_DNA"/>
</dbReference>
<protein>
    <submittedName>
        <fullName evidence="7">Guanine nucleotide-binding protein alpha-3 subunit</fullName>
    </submittedName>
</protein>
<keyword evidence="2" id="KW-0547">Nucleotide-binding</keyword>
<dbReference type="Gene3D" id="3.40.50.300">
    <property type="entry name" value="P-loop containing nucleotide triphosphate hydrolases"/>
    <property type="match status" value="1"/>
</dbReference>
<dbReference type="GO" id="GO:0005834">
    <property type="term" value="C:heterotrimeric G-protein complex"/>
    <property type="evidence" value="ECO:0007669"/>
    <property type="project" value="TreeGrafter"/>
</dbReference>
<dbReference type="SUPFAM" id="SSF52540">
    <property type="entry name" value="P-loop containing nucleoside triphosphate hydrolases"/>
    <property type="match status" value="1"/>
</dbReference>
<dbReference type="InterPro" id="IPR027417">
    <property type="entry name" value="P-loop_NTPase"/>
</dbReference>
<evidence type="ECO:0000256" key="2">
    <source>
        <dbReference type="ARBA" id="ARBA00022741"/>
    </source>
</evidence>
<dbReference type="GO" id="GO:0031683">
    <property type="term" value="F:G-protein beta/gamma-subunit complex binding"/>
    <property type="evidence" value="ECO:0007669"/>
    <property type="project" value="InterPro"/>
</dbReference>
<dbReference type="PANTHER" id="PTHR10218">
    <property type="entry name" value="GTP-BINDING PROTEIN ALPHA SUBUNIT"/>
    <property type="match status" value="1"/>
</dbReference>
<evidence type="ECO:0000256" key="6">
    <source>
        <dbReference type="SAM" id="MobiDB-lite"/>
    </source>
</evidence>
<dbReference type="GO" id="GO:0005737">
    <property type="term" value="C:cytoplasm"/>
    <property type="evidence" value="ECO:0007669"/>
    <property type="project" value="TreeGrafter"/>
</dbReference>
<evidence type="ECO:0000256" key="1">
    <source>
        <dbReference type="ARBA" id="ARBA00022723"/>
    </source>
</evidence>
<keyword evidence="4" id="KW-0342">GTP-binding</keyword>
<evidence type="ECO:0000256" key="5">
    <source>
        <dbReference type="ARBA" id="ARBA00023224"/>
    </source>
</evidence>
<feature type="region of interest" description="Disordered" evidence="6">
    <location>
        <begin position="573"/>
        <end position="633"/>
    </location>
</feature>
<feature type="compositionally biased region" description="Basic residues" evidence="6">
    <location>
        <begin position="599"/>
        <end position="610"/>
    </location>
</feature>
<dbReference type="PANTHER" id="PTHR10218:SF369">
    <property type="entry name" value="GUANINE NUCLEOTIDE-BINDING PROTEIN ALPHA-2 SUBUNIT"/>
    <property type="match status" value="1"/>
</dbReference>
<evidence type="ECO:0000313" key="8">
    <source>
        <dbReference type="Proteomes" id="UP000472372"/>
    </source>
</evidence>
<organism evidence="7 8">
    <name type="scientific">Pyrenophora teres f. teres</name>
    <dbReference type="NCBI Taxonomy" id="97479"/>
    <lineage>
        <taxon>Eukaryota</taxon>
        <taxon>Fungi</taxon>
        <taxon>Dikarya</taxon>
        <taxon>Ascomycota</taxon>
        <taxon>Pezizomycotina</taxon>
        <taxon>Dothideomycetes</taxon>
        <taxon>Pleosporomycetidae</taxon>
        <taxon>Pleosporales</taxon>
        <taxon>Pleosporineae</taxon>
        <taxon>Pleosporaceae</taxon>
        <taxon>Pyrenophora</taxon>
    </lineage>
</organism>
<dbReference type="Gene3D" id="1.10.400.10">
    <property type="entry name" value="GI Alpha 1, domain 2-like"/>
    <property type="match status" value="1"/>
</dbReference>
<dbReference type="SUPFAM" id="SSF47895">
    <property type="entry name" value="Transducin (alpha subunit), insertion domain"/>
    <property type="match status" value="1"/>
</dbReference>
<dbReference type="Pfam" id="PF00503">
    <property type="entry name" value="G-alpha"/>
    <property type="match status" value="1"/>
</dbReference>
<name>A0A6S6VU82_9PLEO</name>
<dbReference type="InterPro" id="IPR011025">
    <property type="entry name" value="GproteinA_insert"/>
</dbReference>
<dbReference type="Proteomes" id="UP000472372">
    <property type="component" value="Chromosome 1"/>
</dbReference>
<dbReference type="GO" id="GO:0003924">
    <property type="term" value="F:GTPase activity"/>
    <property type="evidence" value="ECO:0007669"/>
    <property type="project" value="InterPro"/>
</dbReference>
<dbReference type="PROSITE" id="PS51882">
    <property type="entry name" value="G_ALPHA"/>
    <property type="match status" value="1"/>
</dbReference>
<proteinExistence type="predicted"/>
<dbReference type="GO" id="GO:0005525">
    <property type="term" value="F:GTP binding"/>
    <property type="evidence" value="ECO:0007669"/>
    <property type="project" value="UniProtKB-KW"/>
</dbReference>
<feature type="compositionally biased region" description="Polar residues" evidence="6">
    <location>
        <begin position="579"/>
        <end position="593"/>
    </location>
</feature>
<dbReference type="SMART" id="SM00275">
    <property type="entry name" value="G_alpha"/>
    <property type="match status" value="1"/>
</dbReference>
<dbReference type="InterPro" id="IPR001019">
    <property type="entry name" value="Gprotein_alpha_su"/>
</dbReference>
<dbReference type="PRINTS" id="PR00318">
    <property type="entry name" value="GPROTEINA"/>
</dbReference>
<reference evidence="7" key="1">
    <citation type="submission" date="2021-02" db="EMBL/GenBank/DDBJ databases">
        <authorList>
            <person name="Syme A R."/>
            <person name="Syme A R."/>
            <person name="Moolhuijzen P."/>
        </authorList>
    </citation>
    <scope>NUCLEOTIDE SEQUENCE</scope>
    <source>
        <strain evidence="7">W1-1</strain>
    </source>
</reference>
<gene>
    <name evidence="7" type="ORF">PTTW11_00164</name>
</gene>